<proteinExistence type="predicted"/>
<feature type="compositionally biased region" description="Low complexity" evidence="1">
    <location>
        <begin position="143"/>
        <end position="155"/>
    </location>
</feature>
<gene>
    <name evidence="2" type="ORF">LACBIDRAFT_291926</name>
</gene>
<dbReference type="InParanoid" id="B0CPZ1"/>
<evidence type="ECO:0000313" key="3">
    <source>
        <dbReference type="Proteomes" id="UP000001194"/>
    </source>
</evidence>
<dbReference type="KEGG" id="lbc:LACBIDRAFT_291926"/>
<reference evidence="2 3" key="1">
    <citation type="journal article" date="2008" name="Nature">
        <title>The genome of Laccaria bicolor provides insights into mycorrhizal symbiosis.</title>
        <authorList>
            <person name="Martin F."/>
            <person name="Aerts A."/>
            <person name="Ahren D."/>
            <person name="Brun A."/>
            <person name="Danchin E.G.J."/>
            <person name="Duchaussoy F."/>
            <person name="Gibon J."/>
            <person name="Kohler A."/>
            <person name="Lindquist E."/>
            <person name="Pereda V."/>
            <person name="Salamov A."/>
            <person name="Shapiro H.J."/>
            <person name="Wuyts J."/>
            <person name="Blaudez D."/>
            <person name="Buee M."/>
            <person name="Brokstein P."/>
            <person name="Canbaeck B."/>
            <person name="Cohen D."/>
            <person name="Courty P.E."/>
            <person name="Coutinho P.M."/>
            <person name="Delaruelle C."/>
            <person name="Detter J.C."/>
            <person name="Deveau A."/>
            <person name="DiFazio S."/>
            <person name="Duplessis S."/>
            <person name="Fraissinet-Tachet L."/>
            <person name="Lucic E."/>
            <person name="Frey-Klett P."/>
            <person name="Fourrey C."/>
            <person name="Feussner I."/>
            <person name="Gay G."/>
            <person name="Grimwood J."/>
            <person name="Hoegger P.J."/>
            <person name="Jain P."/>
            <person name="Kilaru S."/>
            <person name="Labbe J."/>
            <person name="Lin Y.C."/>
            <person name="Legue V."/>
            <person name="Le Tacon F."/>
            <person name="Marmeisse R."/>
            <person name="Melayah D."/>
            <person name="Montanini B."/>
            <person name="Muratet M."/>
            <person name="Nehls U."/>
            <person name="Niculita-Hirzel H."/>
            <person name="Oudot-Le Secq M.P."/>
            <person name="Peter M."/>
            <person name="Quesneville H."/>
            <person name="Rajashekar B."/>
            <person name="Reich M."/>
            <person name="Rouhier N."/>
            <person name="Schmutz J."/>
            <person name="Yin T."/>
            <person name="Chalot M."/>
            <person name="Henrissat B."/>
            <person name="Kuees U."/>
            <person name="Lucas S."/>
            <person name="Van de Peer Y."/>
            <person name="Podila G.K."/>
            <person name="Polle A."/>
            <person name="Pukkila P.J."/>
            <person name="Richardson P.M."/>
            <person name="Rouze P."/>
            <person name="Sanders I.R."/>
            <person name="Stajich J.E."/>
            <person name="Tunlid A."/>
            <person name="Tuskan G."/>
            <person name="Grigoriev I.V."/>
        </authorList>
    </citation>
    <scope>NUCLEOTIDE SEQUENCE [LARGE SCALE GENOMIC DNA]</scope>
    <source>
        <strain evidence="3">S238N-H82 / ATCC MYA-4686</strain>
    </source>
</reference>
<dbReference type="Proteomes" id="UP000001194">
    <property type="component" value="Unassembled WGS sequence"/>
</dbReference>
<feature type="region of interest" description="Disordered" evidence="1">
    <location>
        <begin position="55"/>
        <end position="81"/>
    </location>
</feature>
<organism evidence="3">
    <name type="scientific">Laccaria bicolor (strain S238N-H82 / ATCC MYA-4686)</name>
    <name type="common">Bicoloured deceiver</name>
    <name type="synonym">Laccaria laccata var. bicolor</name>
    <dbReference type="NCBI Taxonomy" id="486041"/>
    <lineage>
        <taxon>Eukaryota</taxon>
        <taxon>Fungi</taxon>
        <taxon>Dikarya</taxon>
        <taxon>Basidiomycota</taxon>
        <taxon>Agaricomycotina</taxon>
        <taxon>Agaricomycetes</taxon>
        <taxon>Agaricomycetidae</taxon>
        <taxon>Agaricales</taxon>
        <taxon>Agaricineae</taxon>
        <taxon>Hydnangiaceae</taxon>
        <taxon>Laccaria</taxon>
    </lineage>
</organism>
<dbReference type="GeneID" id="6068962"/>
<protein>
    <submittedName>
        <fullName evidence="2">Predicted protein</fullName>
    </submittedName>
</protein>
<evidence type="ECO:0000313" key="2">
    <source>
        <dbReference type="EMBL" id="EDR16149.1"/>
    </source>
</evidence>
<accession>B0CPZ1</accession>
<sequence length="155" mass="15254">MVNDRRNSSRIRVQRMSVGYKVCFTKRRNLRAIPHFSALSFLALFAVLAAASPVPQQPDVPEVPSAPGADDVATTAGKTSGGAAAKILPESVVANGIEGADGTPGAGQDNVSDTLAGSVGAAVKKAAPAYADGAVTGAGGTPGTAADGAAGTPPN</sequence>
<keyword evidence="3" id="KW-1185">Reference proteome</keyword>
<dbReference type="AlphaFoldDB" id="B0CPZ1"/>
<feature type="region of interest" description="Disordered" evidence="1">
    <location>
        <begin position="132"/>
        <end position="155"/>
    </location>
</feature>
<dbReference type="HOGENOM" id="CLU_1801058_0_0_1"/>
<evidence type="ECO:0000256" key="1">
    <source>
        <dbReference type="SAM" id="MobiDB-lite"/>
    </source>
</evidence>
<dbReference type="EMBL" id="DS547091">
    <property type="protein sequence ID" value="EDR16149.1"/>
    <property type="molecule type" value="Genomic_DNA"/>
</dbReference>
<name>B0CPZ1_LACBS</name>
<dbReference type="RefSeq" id="XP_001874357.1">
    <property type="nucleotide sequence ID" value="XM_001874322.1"/>
</dbReference>